<keyword evidence="2" id="KW-1185">Reference proteome</keyword>
<organism evidence="1 2">
    <name type="scientific">uncultured Caudovirales phage</name>
    <dbReference type="NCBI Taxonomy" id="2100421"/>
    <lineage>
        <taxon>Viruses</taxon>
        <taxon>Duplodnaviria</taxon>
        <taxon>Heunggongvirae</taxon>
        <taxon>Uroviricota</taxon>
        <taxon>Caudoviricetes</taxon>
        <taxon>Peduoviridae</taxon>
        <taxon>Maltschvirus</taxon>
        <taxon>Maltschvirus maltsch</taxon>
    </lineage>
</organism>
<evidence type="ECO:0000313" key="2">
    <source>
        <dbReference type="Proteomes" id="UP001641549"/>
    </source>
</evidence>
<accession>A0A6J5RVU1</accession>
<dbReference type="EMBL" id="LR797314">
    <property type="protein sequence ID" value="CAB4202510.1"/>
    <property type="molecule type" value="Genomic_DNA"/>
</dbReference>
<evidence type="ECO:0000313" key="1">
    <source>
        <dbReference type="EMBL" id="CAB4202510.1"/>
    </source>
</evidence>
<sequence length="1193" mass="125100">MTILNEDLKIIKSANMSDAPEGGGGSVETVIVDGQSNNMFDDISAIDRVYGRVRLRKFFTAVRTQNTDKFFGSHVILSKLPGDTNLGINLFDTGDKFDARPAAAGRIENYRAQGGRYAGFLYGVQYQGTQVLTLFQSPSAQLPVTGDVMVLVRTATGTTQYIRIAAISSVVREFSDSQGVFTRRIVNVELSTPLTSDFTGVEMTRMDTITPPSVIFYTTVANAARYYSARPLKTAANIGDYSLTVDSIYSQVVPSSQSQTPLIDLSAGGHVSPIIDASSGTTSFITNNELSANAHLYLGRSCYPGSLVITTISGDIVDNAGTIKQGAVSIGTIDYAVGSVSFSATSPTFSGAKTVTYRPSAVPLLVADSASIVVTENSRSFVYAVNINPPPQPGALLISYLALGTWYELRDNAVGGISSVSDGVGSGSVNYVTGSVAITLSSLPDVGSEIILAWGKKVVTTNRSGELLAVEHTATLSVTDAIPETLTVNWNDGTAKAMTCNAGGVLSGDGTGTLATKGEIKFTTTTAVTAGTVFTIAYTSNAAKVANKAASPLITKTIGVFSLNIGRAIFNVGDADIIPGSFSVSWVLPWTTFSLAAATIPPASIRFFASSGSFPMAEFDNGTGTGFDSGNHAPVINYATGDVSFGYEGEYAVKFARFVNAGRSESAAVFTGFDTGSADMALPTAFTVSYKVMPGSPASGSATLTTTDTYTAPAVTLKLLSSNVEPLVADSVLFSFGSRAYVDRQGQLYHSIDPATGAGVYGGTINYTTATATLNSIVTGMANSGVLVAGLSSPDFSPVDKLVFRTASSPVKPGTFSIRAASLDGGGQITATANEDGQIATAYITGSINNNTGVVHVDFGQWVTAAGNEAEKWYHPSLVVGGLIFHPAPVVASSVVYNAVSFTYIPLSAVILGLDPVRLPIDGRIPVYRKGDVVVVLNDQTTVGTFTSSTTTDLGRIRLAKVSIKDLGGSVLDAAKYSVDLDTGIITWGSLVGISQPLKIVDRQEDMAVITDVQITGKISLSKPLTHAYNTLHTLVSNAVITGDMFARASVPFDQQTWTNVWSDSLIGSSTSAQYNANAYPVVVTNKGAAEERWVLIFTSSMLFNLIGERAGQIVTGASINNTLSPNNPATNDPYFTLDAGGFGGGWSAGNVLRFNTYSATSPLWVVQSIAQGDPTDPDYCFCIEFRGDVDAP</sequence>
<protein>
    <submittedName>
        <fullName evidence="1">Uncharacterized protein</fullName>
    </submittedName>
</protein>
<gene>
    <name evidence="1" type="ORF">UFOVP1367_20</name>
</gene>
<proteinExistence type="predicted"/>
<dbReference type="Proteomes" id="UP001641549">
    <property type="component" value="Chromosome UFOv-RH-23may17-C8087"/>
</dbReference>
<name>A0A6J5RVU1_9CAUD</name>
<reference evidence="1" key="1">
    <citation type="submission" date="2020-05" db="EMBL/GenBank/DDBJ databases">
        <authorList>
            <person name="Chiriac C."/>
            <person name="Salcher M."/>
            <person name="Ghai R."/>
            <person name="Kavagutti S V."/>
        </authorList>
    </citation>
    <scope>NUCLEOTIDE SEQUENCE [LARGE SCALE GENOMIC DNA]</scope>
</reference>